<organism evidence="2 3">
    <name type="scientific">Amycolatopsis keratiniphila</name>
    <dbReference type="NCBI Taxonomy" id="129921"/>
    <lineage>
        <taxon>Bacteria</taxon>
        <taxon>Bacillati</taxon>
        <taxon>Actinomycetota</taxon>
        <taxon>Actinomycetes</taxon>
        <taxon>Pseudonocardiales</taxon>
        <taxon>Pseudonocardiaceae</taxon>
        <taxon>Amycolatopsis</taxon>
        <taxon>Amycolatopsis japonica group</taxon>
    </lineage>
</organism>
<accession>R4T0F0</accession>
<keyword evidence="3" id="KW-1185">Reference proteome</keyword>
<proteinExistence type="predicted"/>
<evidence type="ECO:0000313" key="3">
    <source>
        <dbReference type="Proteomes" id="UP000013968"/>
    </source>
</evidence>
<dbReference type="PATRIC" id="fig|1156913.3.peg.1627"/>
<dbReference type="AlphaFoldDB" id="R4T0F0"/>
<gene>
    <name evidence="2" type="ORF">AORI_1590</name>
</gene>
<sequence length="55" mass="5988">MGQLMTELIGQVENGADHDTSPVRFRAPRTGLEIDLSAFSRKRDRNTANSGTVLG</sequence>
<dbReference type="HOGENOM" id="CLU_3021686_0_0_11"/>
<dbReference type="Proteomes" id="UP000013968">
    <property type="component" value="Chromosome"/>
</dbReference>
<dbReference type="KEGG" id="aoi:AORI_1590"/>
<reference evidence="2 3" key="1">
    <citation type="journal article" date="2013" name="BMC Genomics">
        <title>ContigScape: a Cytoscape plugin facilitating microbial genome gap closing.</title>
        <authorList>
            <person name="Tang B."/>
            <person name="Wang Q."/>
            <person name="Yang M."/>
            <person name="Xie F."/>
            <person name="Zhu Y."/>
            <person name="Zhuo Y."/>
            <person name="Wang S."/>
            <person name="Gao H."/>
            <person name="Ding X."/>
            <person name="Zhang L."/>
            <person name="Zhao G."/>
            <person name="Zheng H."/>
        </authorList>
    </citation>
    <scope>NUCLEOTIDE SEQUENCE [LARGE SCALE GENOMIC DNA]</scope>
    <source>
        <strain evidence="2 3">HCCB10007</strain>
    </source>
</reference>
<protein>
    <submittedName>
        <fullName evidence="2">Uncharacterized protein</fullName>
    </submittedName>
</protein>
<feature type="region of interest" description="Disordered" evidence="1">
    <location>
        <begin position="1"/>
        <end position="24"/>
    </location>
</feature>
<dbReference type="EMBL" id="CP003410">
    <property type="protein sequence ID" value="AGM04178.1"/>
    <property type="molecule type" value="Genomic_DNA"/>
</dbReference>
<evidence type="ECO:0000256" key="1">
    <source>
        <dbReference type="SAM" id="MobiDB-lite"/>
    </source>
</evidence>
<evidence type="ECO:0000313" key="2">
    <source>
        <dbReference type="EMBL" id="AGM04178.1"/>
    </source>
</evidence>
<name>R4T0F0_9PSEU</name>